<dbReference type="HOGENOM" id="CLU_025443_0_0_2"/>
<feature type="transmembrane region" description="Helical" evidence="1">
    <location>
        <begin position="65"/>
        <end position="82"/>
    </location>
</feature>
<sequence>MKADKREDSGEINEGVNKRDGIVIRRTNFLFLCVFIIFISIYFAGNYYVGLRFFQSIQNFIEPYSFLYWIGYLFLAISLFAVKLGKRIYPGSVNYLATITGDYWLAAVYYSLLIWIDVDFIHFLINFAFPGAQMTNYPSLYWGLAVLSMVSLLLIYGTWNANHPRVTHYDVFIKKAVPELPELHAVMVSDIHLGPVIDNKHLESMVKKINELDPDIVFLVGDTIDEDVRFFISNKMPEILKKLQPRCGVYAVLGNHEYIGGRSKQAIEYLRQAGVNVLVDECVKVNNQFYIVGRDDRMAAHMAGKTRIELSELLKDIDRNLPIILLDHQPVSLGEGQQNGVDLQLSGHTHAGQFFPNTLISRHVFENSWGYSKKGDFQIIVTSGFGTWGPPIRIGSYSEIVDINISFQNKIRFNEP</sequence>
<proteinExistence type="predicted"/>
<dbReference type="GeneID" id="41603873"/>
<evidence type="ECO:0000259" key="2">
    <source>
        <dbReference type="Pfam" id="PF00149"/>
    </source>
</evidence>
<dbReference type="SUPFAM" id="SSF56300">
    <property type="entry name" value="Metallo-dependent phosphatases"/>
    <property type="match status" value="1"/>
</dbReference>
<dbReference type="Proteomes" id="UP000056925">
    <property type="component" value="Chromosome"/>
</dbReference>
<gene>
    <name evidence="3" type="ORF">MSTHC_2490</name>
</gene>
<dbReference type="Gene3D" id="3.60.21.10">
    <property type="match status" value="1"/>
</dbReference>
<dbReference type="RefSeq" id="WP_261788318.1">
    <property type="nucleotide sequence ID" value="NZ_CP009502.1"/>
</dbReference>
<organism evidence="3 4">
    <name type="scientific">Methanosarcina thermophila CHTI-55</name>
    <dbReference type="NCBI Taxonomy" id="1434121"/>
    <lineage>
        <taxon>Archaea</taxon>
        <taxon>Methanobacteriati</taxon>
        <taxon>Methanobacteriota</taxon>
        <taxon>Stenosarchaea group</taxon>
        <taxon>Methanomicrobia</taxon>
        <taxon>Methanosarcinales</taxon>
        <taxon>Methanosarcinaceae</taxon>
        <taxon>Methanosarcina</taxon>
    </lineage>
</organism>
<dbReference type="KEGG" id="mthe:MSTHC_2490"/>
<keyword evidence="3" id="KW-0378">Hydrolase</keyword>
<name>A0A0E3KSE8_METTE</name>
<feature type="domain" description="Calcineurin-like phosphoesterase" evidence="2">
    <location>
        <begin position="187"/>
        <end position="351"/>
    </location>
</feature>
<dbReference type="Pfam" id="PF00149">
    <property type="entry name" value="Metallophos"/>
    <property type="match status" value="1"/>
</dbReference>
<feature type="transmembrane region" description="Helical" evidence="1">
    <location>
        <begin position="28"/>
        <end position="45"/>
    </location>
</feature>
<feature type="transmembrane region" description="Helical" evidence="1">
    <location>
        <begin position="103"/>
        <end position="128"/>
    </location>
</feature>
<dbReference type="CDD" id="cd07385">
    <property type="entry name" value="MPP_YkuE_C"/>
    <property type="match status" value="1"/>
</dbReference>
<keyword evidence="1" id="KW-0812">Transmembrane</keyword>
<feature type="transmembrane region" description="Helical" evidence="1">
    <location>
        <begin position="140"/>
        <end position="159"/>
    </location>
</feature>
<dbReference type="InterPro" id="IPR004843">
    <property type="entry name" value="Calcineurin-like_PHP"/>
</dbReference>
<dbReference type="InterPro" id="IPR029052">
    <property type="entry name" value="Metallo-depent_PP-like"/>
</dbReference>
<dbReference type="PATRIC" id="fig|1434121.4.peg.3017"/>
<dbReference type="EC" id="3.1.-.-" evidence="3"/>
<evidence type="ECO:0000313" key="3">
    <source>
        <dbReference type="EMBL" id="AKB16808.1"/>
    </source>
</evidence>
<dbReference type="EMBL" id="CP009502">
    <property type="protein sequence ID" value="AKB16808.1"/>
    <property type="molecule type" value="Genomic_DNA"/>
</dbReference>
<dbReference type="InterPro" id="IPR051158">
    <property type="entry name" value="Metallophosphoesterase_sf"/>
</dbReference>
<dbReference type="PANTHER" id="PTHR31302">
    <property type="entry name" value="TRANSMEMBRANE PROTEIN WITH METALLOPHOSPHOESTERASE DOMAIN-RELATED"/>
    <property type="match status" value="1"/>
</dbReference>
<protein>
    <submittedName>
        <fullName evidence="3">Phosphoesterase</fullName>
        <ecNumber evidence="3">3.1.-.-</ecNumber>
    </submittedName>
</protein>
<keyword evidence="1" id="KW-0472">Membrane</keyword>
<dbReference type="GO" id="GO:0016787">
    <property type="term" value="F:hydrolase activity"/>
    <property type="evidence" value="ECO:0007669"/>
    <property type="project" value="UniProtKB-KW"/>
</dbReference>
<dbReference type="PANTHER" id="PTHR31302:SF0">
    <property type="entry name" value="TRANSMEMBRANE PROTEIN WITH METALLOPHOSPHOESTERASE DOMAIN"/>
    <property type="match status" value="1"/>
</dbReference>
<accession>A0A0E3KSE8</accession>
<keyword evidence="1" id="KW-1133">Transmembrane helix</keyword>
<evidence type="ECO:0000256" key="1">
    <source>
        <dbReference type="SAM" id="Phobius"/>
    </source>
</evidence>
<evidence type="ECO:0000313" key="4">
    <source>
        <dbReference type="Proteomes" id="UP000056925"/>
    </source>
</evidence>
<dbReference type="AlphaFoldDB" id="A0A0E3KSE8"/>
<reference evidence="3 4" key="1">
    <citation type="submission" date="2014-07" db="EMBL/GenBank/DDBJ databases">
        <title>Methanogenic archaea and the global carbon cycle.</title>
        <authorList>
            <person name="Henriksen J.R."/>
            <person name="Luke J."/>
            <person name="Reinhart S."/>
            <person name="Benedict M.N."/>
            <person name="Youngblut N.D."/>
            <person name="Metcalf M.E."/>
            <person name="Whitaker R.J."/>
            <person name="Metcalf W.W."/>
        </authorList>
    </citation>
    <scope>NUCLEOTIDE SEQUENCE [LARGE SCALE GENOMIC DNA]</scope>
    <source>
        <strain evidence="3 4">CHTI-55</strain>
    </source>
</reference>